<evidence type="ECO:0000313" key="2">
    <source>
        <dbReference type="Proteomes" id="UP000308133"/>
    </source>
</evidence>
<evidence type="ECO:0000313" key="1">
    <source>
        <dbReference type="EMBL" id="TKX24796.1"/>
    </source>
</evidence>
<comment type="caution">
    <text evidence="1">The sequence shown here is derived from an EMBL/GenBank/DDBJ whole genome shotgun (WGS) entry which is preliminary data.</text>
</comment>
<reference evidence="1 2" key="1">
    <citation type="submission" date="2018-02" db="EMBL/GenBank/DDBJ databases">
        <title>Draft genome sequences of Elsinoe sp., causing black scab on jojoba.</title>
        <authorList>
            <person name="Stodart B."/>
            <person name="Jeffress S."/>
            <person name="Ash G."/>
            <person name="Arun Chinnappa K."/>
        </authorList>
    </citation>
    <scope>NUCLEOTIDE SEQUENCE [LARGE SCALE GENOMIC DNA]</scope>
    <source>
        <strain evidence="1 2">Hillstone_2</strain>
    </source>
</reference>
<proteinExistence type="predicted"/>
<dbReference type="AlphaFoldDB" id="A0A4U7B7M7"/>
<dbReference type="EMBL" id="PTQR01000038">
    <property type="protein sequence ID" value="TKX24796.1"/>
    <property type="molecule type" value="Genomic_DNA"/>
</dbReference>
<gene>
    <name evidence="1" type="ORF">C1H76_2971</name>
</gene>
<accession>A0A4U7B7M7</accession>
<protein>
    <submittedName>
        <fullName evidence="1">Uncharacterized protein</fullName>
    </submittedName>
</protein>
<organism evidence="1 2">
    <name type="scientific">Elsinoe australis</name>
    <dbReference type="NCBI Taxonomy" id="40998"/>
    <lineage>
        <taxon>Eukaryota</taxon>
        <taxon>Fungi</taxon>
        <taxon>Dikarya</taxon>
        <taxon>Ascomycota</taxon>
        <taxon>Pezizomycotina</taxon>
        <taxon>Dothideomycetes</taxon>
        <taxon>Dothideomycetidae</taxon>
        <taxon>Myriangiales</taxon>
        <taxon>Elsinoaceae</taxon>
        <taxon>Elsinoe</taxon>
    </lineage>
</organism>
<name>A0A4U7B7M7_9PEZI</name>
<dbReference type="Proteomes" id="UP000308133">
    <property type="component" value="Unassembled WGS sequence"/>
</dbReference>
<sequence>MTFFEVLDSTVFLELMDPTDGRSHSTIRALALSKLRDNLLWELICAMISSGPIDSPPVEEVQDAFVTGTSEPRYPSVLQPVSVQHGRPLPALPPIQQAQAPYNMSTMQKLPIQRPAVNRYPFPSPQVAWQPAHQVPQQIK</sequence>